<dbReference type="EMBL" id="AP022610">
    <property type="protein sequence ID" value="BBZ30991.1"/>
    <property type="molecule type" value="Genomic_DNA"/>
</dbReference>
<dbReference type="RefSeq" id="WP_163742884.1">
    <property type="nucleotide sequence ID" value="NZ_AP022610.1"/>
</dbReference>
<dbReference type="Pfam" id="PF16525">
    <property type="entry name" value="MHB"/>
    <property type="match status" value="1"/>
</dbReference>
<evidence type="ECO:0000313" key="3">
    <source>
        <dbReference type="Proteomes" id="UP000466517"/>
    </source>
</evidence>
<keyword evidence="3" id="KW-1185">Reference proteome</keyword>
<reference evidence="2 3" key="1">
    <citation type="journal article" date="2019" name="Emerg. Microbes Infect.">
        <title>Comprehensive subspecies identification of 175 nontuberculous mycobacteria species based on 7547 genomic profiles.</title>
        <authorList>
            <person name="Matsumoto Y."/>
            <person name="Kinjo T."/>
            <person name="Motooka D."/>
            <person name="Nabeya D."/>
            <person name="Jung N."/>
            <person name="Uechi K."/>
            <person name="Horii T."/>
            <person name="Iida T."/>
            <person name="Fujita J."/>
            <person name="Nakamura S."/>
        </authorList>
    </citation>
    <scope>NUCLEOTIDE SEQUENCE [LARGE SCALE GENOMIC DNA]</scope>
    <source>
        <strain evidence="2 3">JCM 13574</strain>
    </source>
</reference>
<proteinExistence type="predicted"/>
<dbReference type="NCBIfam" id="TIGR04529">
    <property type="entry name" value="MTB_hemophore"/>
    <property type="match status" value="1"/>
</dbReference>
<dbReference type="Proteomes" id="UP000466517">
    <property type="component" value="Chromosome"/>
</dbReference>
<feature type="domain" description="Haemophore haem-binding" evidence="1">
    <location>
        <begin position="52"/>
        <end position="128"/>
    </location>
</feature>
<evidence type="ECO:0000259" key="1">
    <source>
        <dbReference type="Pfam" id="PF16525"/>
    </source>
</evidence>
<dbReference type="KEGG" id="mmag:MMAD_52860"/>
<name>A0A7I7XP12_9MYCO</name>
<dbReference type="InterPro" id="IPR038378">
    <property type="entry name" value="MHB_sf"/>
</dbReference>
<protein>
    <submittedName>
        <fullName evidence="2">Membrane protein</fullName>
    </submittedName>
</protein>
<sequence length="131" mass="13732">MSDTGSSLPSTRGRAVRRIAGGAFLAGGLLGTTLLGTLPSAFANQDPSQAPPNCTAADLEGVRAGVSASTSAYLFTHPDFNFFVTSLKGLPRDQVTKQMQDYLNQHPDTKADITGIRQPLVDIKNRCGGAP</sequence>
<accession>A0A7I7XP12</accession>
<dbReference type="AlphaFoldDB" id="A0A7I7XP12"/>
<dbReference type="Gene3D" id="1.20.20.20">
    <property type="entry name" value="Haemophore, haem-binding domain"/>
    <property type="match status" value="1"/>
</dbReference>
<dbReference type="InterPro" id="IPR032407">
    <property type="entry name" value="MHB"/>
</dbReference>
<dbReference type="GO" id="GO:0020037">
    <property type="term" value="F:heme binding"/>
    <property type="evidence" value="ECO:0007669"/>
    <property type="project" value="InterPro"/>
</dbReference>
<organism evidence="2 3">
    <name type="scientific">Mycolicibacterium madagascariense</name>
    <dbReference type="NCBI Taxonomy" id="212765"/>
    <lineage>
        <taxon>Bacteria</taxon>
        <taxon>Bacillati</taxon>
        <taxon>Actinomycetota</taxon>
        <taxon>Actinomycetes</taxon>
        <taxon>Mycobacteriales</taxon>
        <taxon>Mycobacteriaceae</taxon>
        <taxon>Mycolicibacterium</taxon>
    </lineage>
</organism>
<gene>
    <name evidence="2" type="ORF">MMAD_52860</name>
</gene>
<evidence type="ECO:0000313" key="2">
    <source>
        <dbReference type="EMBL" id="BBZ30991.1"/>
    </source>
</evidence>